<reference evidence="1" key="1">
    <citation type="submission" date="2022-04" db="EMBL/GenBank/DDBJ databases">
        <title>Genome of the entomopathogenic fungus Entomophthora muscae.</title>
        <authorList>
            <person name="Elya C."/>
            <person name="Lovett B.R."/>
            <person name="Lee E."/>
            <person name="Macias A.M."/>
            <person name="Hajek A.E."/>
            <person name="De Bivort B.L."/>
            <person name="Kasson M.T."/>
            <person name="De Fine Licht H.H."/>
            <person name="Stajich J.E."/>
        </authorList>
    </citation>
    <scope>NUCLEOTIDE SEQUENCE</scope>
    <source>
        <strain evidence="1">Berkeley</strain>
    </source>
</reference>
<evidence type="ECO:0000313" key="2">
    <source>
        <dbReference type="Proteomes" id="UP001165960"/>
    </source>
</evidence>
<proteinExistence type="predicted"/>
<comment type="caution">
    <text evidence="1">The sequence shown here is derived from an EMBL/GenBank/DDBJ whole genome shotgun (WGS) entry which is preliminary data.</text>
</comment>
<gene>
    <name evidence="1" type="ORF">DSO57_1027079</name>
</gene>
<accession>A0ACC2SEF4</accession>
<name>A0ACC2SEF4_9FUNG</name>
<organism evidence="1 2">
    <name type="scientific">Entomophthora muscae</name>
    <dbReference type="NCBI Taxonomy" id="34485"/>
    <lineage>
        <taxon>Eukaryota</taxon>
        <taxon>Fungi</taxon>
        <taxon>Fungi incertae sedis</taxon>
        <taxon>Zoopagomycota</taxon>
        <taxon>Entomophthoromycotina</taxon>
        <taxon>Entomophthoromycetes</taxon>
        <taxon>Entomophthorales</taxon>
        <taxon>Entomophthoraceae</taxon>
        <taxon>Entomophthora</taxon>
    </lineage>
</organism>
<protein>
    <submittedName>
        <fullName evidence="1">Uncharacterized protein</fullName>
    </submittedName>
</protein>
<dbReference type="EMBL" id="QTSX02005133">
    <property type="protein sequence ID" value="KAJ9060787.1"/>
    <property type="molecule type" value="Genomic_DNA"/>
</dbReference>
<evidence type="ECO:0000313" key="1">
    <source>
        <dbReference type="EMBL" id="KAJ9060787.1"/>
    </source>
</evidence>
<dbReference type="Proteomes" id="UP001165960">
    <property type="component" value="Unassembled WGS sequence"/>
</dbReference>
<sequence>MQKTEDEQNREFIGSLRNLSQFSGFNDTTYDPNQMETDEVNTAMPNSEPVAMDEEELVDVGVLVVDTNFFIDDRQFFCNVIDLGVAFNLLVIVPFVVLQELDKLKHSKTLPPKEKRELCLSMQQLHRYIAEGQRGIRGQRREQILREEAVEDDQILDCCLYFQKHFPYTLVTLLTRDRLLITKALVHDIYHVDVQGMSPRDFLMHLATKASGQEPSFTAPESFKKTQPPKPEPTKAMSEDGSFPNTLKLGHDTSRSIHSKYGFVEYPSRNQKDKPKGTGLGASIHSHSTQWVLPRTRPETLILYKAGAMQLPPENPNKPLSAKQAGLHKLITEIMNYAENELSLLLLKFFQLESPQNPEPWVDFIKTNPPWTLHQITNLITTAPKLSAQFAQPTLASFTKLPPLIKTYYRLHEYGFEMFFPDVNALMRHILNLFALFEKFDTPDVLNVRYNTVKGWLDVHKQLESLI</sequence>
<keyword evidence="2" id="KW-1185">Reference proteome</keyword>